<evidence type="ECO:0000256" key="1">
    <source>
        <dbReference type="ARBA" id="ARBA00001946"/>
    </source>
</evidence>
<dbReference type="InterPro" id="IPR010023">
    <property type="entry name" value="KdsC_fam"/>
</dbReference>
<gene>
    <name evidence="7" type="ORF">UFOPK1392_00523</name>
</gene>
<dbReference type="SUPFAM" id="SSF56784">
    <property type="entry name" value="HAD-like"/>
    <property type="match status" value="1"/>
</dbReference>
<dbReference type="SFLD" id="SFLDG01138">
    <property type="entry name" value="C1.6.2:_Deoxy-d-mannose-octulo"/>
    <property type="match status" value="1"/>
</dbReference>
<dbReference type="SFLD" id="SFLDS00003">
    <property type="entry name" value="Haloacid_Dehalogenase"/>
    <property type="match status" value="1"/>
</dbReference>
<dbReference type="PANTHER" id="PTHR21485">
    <property type="entry name" value="HAD SUPERFAMILY MEMBERS CMAS AND KDSC"/>
    <property type="match status" value="1"/>
</dbReference>
<comment type="similarity">
    <text evidence="2">Belongs to the KdsC family.</text>
</comment>
<comment type="subunit">
    <text evidence="3">Homotetramer.</text>
</comment>
<dbReference type="GO" id="GO:0016788">
    <property type="term" value="F:hydrolase activity, acting on ester bonds"/>
    <property type="evidence" value="ECO:0007669"/>
    <property type="project" value="InterPro"/>
</dbReference>
<accession>A0A6J5YDW0</accession>
<evidence type="ECO:0000256" key="3">
    <source>
        <dbReference type="ARBA" id="ARBA00011881"/>
    </source>
</evidence>
<organism evidence="7">
    <name type="scientific">freshwater metagenome</name>
    <dbReference type="NCBI Taxonomy" id="449393"/>
    <lineage>
        <taxon>unclassified sequences</taxon>
        <taxon>metagenomes</taxon>
        <taxon>ecological metagenomes</taxon>
    </lineage>
</organism>
<evidence type="ECO:0000256" key="4">
    <source>
        <dbReference type="ARBA" id="ARBA00022723"/>
    </source>
</evidence>
<dbReference type="InterPro" id="IPR023214">
    <property type="entry name" value="HAD_sf"/>
</dbReference>
<dbReference type="SFLD" id="SFLDG01136">
    <property type="entry name" value="C1.6:_Phosphoserine_Phosphatas"/>
    <property type="match status" value="1"/>
</dbReference>
<sequence>MTELHRRLVDLPLTVSAIVFDFDGVFTDNRVLTLQDGTEAVFCSRSDGMGIEMLRGVGMPMVVISKERNPVTTARCNKLGLEVVQGVDDKVPAMTAWLAERNLDLANTMYVGNDVNDLPCMRLVGCAVAVADAHHTVLAEADVVLPERGGNGALRFLADAILDRLNSTNEIFPPEGPR</sequence>
<keyword evidence="4" id="KW-0479">Metal-binding</keyword>
<dbReference type="GO" id="GO:0008781">
    <property type="term" value="F:N-acylneuraminate cytidylyltransferase activity"/>
    <property type="evidence" value="ECO:0007669"/>
    <property type="project" value="TreeGrafter"/>
</dbReference>
<keyword evidence="5" id="KW-0378">Hydrolase</keyword>
<evidence type="ECO:0000313" key="7">
    <source>
        <dbReference type="EMBL" id="CAB4322786.1"/>
    </source>
</evidence>
<proteinExistence type="inferred from homology"/>
<dbReference type="InterPro" id="IPR050793">
    <property type="entry name" value="CMP-NeuNAc_synthase"/>
</dbReference>
<dbReference type="EMBL" id="CAEMXZ010000015">
    <property type="protein sequence ID" value="CAB4322786.1"/>
    <property type="molecule type" value="Genomic_DNA"/>
</dbReference>
<keyword evidence="6" id="KW-0460">Magnesium</keyword>
<dbReference type="Pfam" id="PF08282">
    <property type="entry name" value="Hydrolase_3"/>
    <property type="match status" value="1"/>
</dbReference>
<reference evidence="7" key="1">
    <citation type="submission" date="2020-05" db="EMBL/GenBank/DDBJ databases">
        <authorList>
            <person name="Chiriac C."/>
            <person name="Salcher M."/>
            <person name="Ghai R."/>
            <person name="Kavagutti S V."/>
        </authorList>
    </citation>
    <scope>NUCLEOTIDE SEQUENCE</scope>
</reference>
<name>A0A6J5YDW0_9ZZZZ</name>
<evidence type="ECO:0000256" key="5">
    <source>
        <dbReference type="ARBA" id="ARBA00022801"/>
    </source>
</evidence>
<dbReference type="PANTHER" id="PTHR21485:SF3">
    <property type="entry name" value="N-ACYLNEURAMINATE CYTIDYLYLTRANSFERASE"/>
    <property type="match status" value="1"/>
</dbReference>
<dbReference type="GO" id="GO:0046872">
    <property type="term" value="F:metal ion binding"/>
    <property type="evidence" value="ECO:0007669"/>
    <property type="project" value="UniProtKB-KW"/>
</dbReference>
<protein>
    <submittedName>
        <fullName evidence="7">Unannotated protein</fullName>
    </submittedName>
</protein>
<comment type="cofactor">
    <cofactor evidence="1">
        <name>Mg(2+)</name>
        <dbReference type="ChEBI" id="CHEBI:18420"/>
    </cofactor>
</comment>
<dbReference type="AlphaFoldDB" id="A0A6J5YDW0"/>
<evidence type="ECO:0000256" key="6">
    <source>
        <dbReference type="ARBA" id="ARBA00022842"/>
    </source>
</evidence>
<dbReference type="InterPro" id="IPR036412">
    <property type="entry name" value="HAD-like_sf"/>
</dbReference>
<dbReference type="Gene3D" id="3.40.50.1000">
    <property type="entry name" value="HAD superfamily/HAD-like"/>
    <property type="match status" value="1"/>
</dbReference>
<evidence type="ECO:0000256" key="2">
    <source>
        <dbReference type="ARBA" id="ARBA00005893"/>
    </source>
</evidence>